<dbReference type="PROSITE" id="PS50296">
    <property type="entry name" value="SUI1"/>
    <property type="match status" value="1"/>
</dbReference>
<comment type="similarity">
    <text evidence="1">Belongs to the SUI1 family.</text>
</comment>
<dbReference type="NCBIfam" id="TIGR01158">
    <property type="entry name" value="SUI1_rel"/>
    <property type="match status" value="1"/>
</dbReference>
<dbReference type="NCBIfam" id="NF005297">
    <property type="entry name" value="PRK06824.1"/>
    <property type="match status" value="1"/>
</dbReference>
<dbReference type="InterPro" id="IPR036877">
    <property type="entry name" value="SUI1_dom_sf"/>
</dbReference>
<dbReference type="Gene3D" id="3.30.780.10">
    <property type="entry name" value="SUI1-like domain"/>
    <property type="match status" value="1"/>
</dbReference>
<keyword evidence="9" id="KW-1185">Reference proteome</keyword>
<dbReference type="PANTHER" id="PTHR12789:SF0">
    <property type="entry name" value="DENSITY-REGULATED PROTEIN"/>
    <property type="match status" value="1"/>
</dbReference>
<reference evidence="6 9" key="2">
    <citation type="submission" date="2019-02" db="EMBL/GenBank/DDBJ databases">
        <title>Complete genome sequence of Desulfobacter hydrogenophilus AcRS1.</title>
        <authorList>
            <person name="Marietou A."/>
            <person name="Lund M.B."/>
            <person name="Marshall I.P.G."/>
            <person name="Schreiber L."/>
            <person name="Jorgensen B."/>
        </authorList>
    </citation>
    <scope>NUCLEOTIDE SEQUENCE [LARGE SCALE GENOMIC DNA]</scope>
    <source>
        <strain evidence="6 9">AcRS1</strain>
    </source>
</reference>
<evidence type="ECO:0000313" key="7">
    <source>
        <dbReference type="EMBL" id="RAM03504.1"/>
    </source>
</evidence>
<dbReference type="InterPro" id="IPR050318">
    <property type="entry name" value="DENR/SUI1_TIF"/>
</dbReference>
<reference evidence="7 8" key="1">
    <citation type="submission" date="2018-06" db="EMBL/GenBank/DDBJ databases">
        <title>Complete Genome Sequence of Desulfobacter hydrogenophilus (DSM3380).</title>
        <authorList>
            <person name="Marietou A."/>
            <person name="Schreiber L."/>
            <person name="Marshall I."/>
            <person name="Jorgensen B."/>
        </authorList>
    </citation>
    <scope>NUCLEOTIDE SEQUENCE [LARGE SCALE GENOMIC DNA]</scope>
    <source>
        <strain evidence="7 8">DSM 3380</strain>
    </source>
</reference>
<dbReference type="InterPro" id="IPR001950">
    <property type="entry name" value="SUI1"/>
</dbReference>
<protein>
    <submittedName>
        <fullName evidence="7">Stress response translation initiation inhibitor YciH</fullName>
    </submittedName>
    <submittedName>
        <fullName evidence="6">Translation initiation factor Sui1</fullName>
    </submittedName>
</protein>
<dbReference type="InterPro" id="IPR005872">
    <property type="entry name" value="SUI1_arc_bac"/>
</dbReference>
<evidence type="ECO:0000256" key="3">
    <source>
        <dbReference type="ARBA" id="ARBA00022917"/>
    </source>
</evidence>
<dbReference type="GO" id="GO:0003729">
    <property type="term" value="F:mRNA binding"/>
    <property type="evidence" value="ECO:0007669"/>
    <property type="project" value="TreeGrafter"/>
</dbReference>
<feature type="compositionally biased region" description="Basic and acidic residues" evidence="4">
    <location>
        <begin position="41"/>
        <end position="53"/>
    </location>
</feature>
<dbReference type="Proteomes" id="UP000248798">
    <property type="component" value="Unassembled WGS sequence"/>
</dbReference>
<evidence type="ECO:0000313" key="8">
    <source>
        <dbReference type="Proteomes" id="UP000248798"/>
    </source>
</evidence>
<gene>
    <name evidence="7" type="ORF">DO021_03065</name>
    <name evidence="6" type="ORF">EYB58_04055</name>
</gene>
<dbReference type="RefSeq" id="WP_111953584.1">
    <property type="nucleotide sequence ID" value="NZ_CP036313.1"/>
</dbReference>
<dbReference type="Pfam" id="PF01253">
    <property type="entry name" value="SUI1"/>
    <property type="match status" value="1"/>
</dbReference>
<dbReference type="GO" id="GO:0003743">
    <property type="term" value="F:translation initiation factor activity"/>
    <property type="evidence" value="ECO:0007669"/>
    <property type="project" value="UniProtKB-KW"/>
</dbReference>
<name>A0A328FFU8_9BACT</name>
<keyword evidence="6" id="KW-0396">Initiation factor</keyword>
<accession>A0A328FFU8</accession>
<dbReference type="PIRSF" id="PIRSF037511">
    <property type="entry name" value="Transl_init_SUI1_pro"/>
    <property type="match status" value="1"/>
</dbReference>
<sequence>MKNRDADSRLVYSTESGRICPSCGQQNAKCICKKKKAHPSPKGDGKIRVERSTKGRKGKGVTLISGLPLESAPLKELAKKLKQMCGTGGTVKNGVVEIQGDHRDLLTEHLRSLGYTAIKAGG</sequence>
<evidence type="ECO:0000313" key="6">
    <source>
        <dbReference type="EMBL" id="QBH12173.1"/>
    </source>
</evidence>
<dbReference type="Proteomes" id="UP000293902">
    <property type="component" value="Chromosome"/>
</dbReference>
<dbReference type="GO" id="GO:0001731">
    <property type="term" value="P:formation of translation preinitiation complex"/>
    <property type="evidence" value="ECO:0007669"/>
    <property type="project" value="TreeGrafter"/>
</dbReference>
<evidence type="ECO:0000259" key="5">
    <source>
        <dbReference type="PROSITE" id="PS50296"/>
    </source>
</evidence>
<organism evidence="7 8">
    <name type="scientific">Desulfobacter hydrogenophilus</name>
    <dbReference type="NCBI Taxonomy" id="2291"/>
    <lineage>
        <taxon>Bacteria</taxon>
        <taxon>Pseudomonadati</taxon>
        <taxon>Thermodesulfobacteriota</taxon>
        <taxon>Desulfobacteria</taxon>
        <taxon>Desulfobacterales</taxon>
        <taxon>Desulfobacteraceae</taxon>
        <taxon>Desulfobacter</taxon>
    </lineage>
</organism>
<dbReference type="SUPFAM" id="SSF55159">
    <property type="entry name" value="eIF1-like"/>
    <property type="match status" value="1"/>
</dbReference>
<evidence type="ECO:0000256" key="1">
    <source>
        <dbReference type="ARBA" id="ARBA00005422"/>
    </source>
</evidence>
<feature type="region of interest" description="Disordered" evidence="4">
    <location>
        <begin position="34"/>
        <end position="62"/>
    </location>
</feature>
<proteinExistence type="inferred from homology"/>
<evidence type="ECO:0000313" key="9">
    <source>
        <dbReference type="Proteomes" id="UP000293902"/>
    </source>
</evidence>
<dbReference type="FunFam" id="3.30.780.10:FF:000002">
    <property type="entry name" value="Stress response translation initiation inhibitor"/>
    <property type="match status" value="1"/>
</dbReference>
<dbReference type="OrthoDB" id="9792915at2"/>
<dbReference type="AlphaFoldDB" id="A0A328FFU8"/>
<dbReference type="EMBL" id="QLNI01000004">
    <property type="protein sequence ID" value="RAM03504.1"/>
    <property type="molecule type" value="Genomic_DNA"/>
</dbReference>
<dbReference type="GO" id="GO:0002188">
    <property type="term" value="P:translation reinitiation"/>
    <property type="evidence" value="ECO:0007669"/>
    <property type="project" value="TreeGrafter"/>
</dbReference>
<keyword evidence="3" id="KW-0648">Protein biosynthesis</keyword>
<dbReference type="EMBL" id="CP036313">
    <property type="protein sequence ID" value="QBH12173.1"/>
    <property type="molecule type" value="Genomic_DNA"/>
</dbReference>
<feature type="domain" description="SUI1" evidence="5">
    <location>
        <begin position="51"/>
        <end position="114"/>
    </location>
</feature>
<dbReference type="GO" id="GO:0006417">
    <property type="term" value="P:regulation of translation"/>
    <property type="evidence" value="ECO:0007669"/>
    <property type="project" value="UniProtKB-KW"/>
</dbReference>
<evidence type="ECO:0000256" key="4">
    <source>
        <dbReference type="SAM" id="MobiDB-lite"/>
    </source>
</evidence>
<dbReference type="PANTHER" id="PTHR12789">
    <property type="entry name" value="DENSITY-REGULATED PROTEIN HOMOLOG"/>
    <property type="match status" value="1"/>
</dbReference>
<dbReference type="CDD" id="cd11567">
    <property type="entry name" value="YciH_like"/>
    <property type="match status" value="1"/>
</dbReference>
<evidence type="ECO:0000256" key="2">
    <source>
        <dbReference type="ARBA" id="ARBA00022845"/>
    </source>
</evidence>
<keyword evidence="2" id="KW-0810">Translation regulation</keyword>